<dbReference type="EMBL" id="HBUE01255600">
    <property type="protein sequence ID" value="CAG6556239.1"/>
    <property type="molecule type" value="Transcribed_RNA"/>
</dbReference>
<evidence type="ECO:0000256" key="1">
    <source>
        <dbReference type="SAM" id="MobiDB-lite"/>
    </source>
</evidence>
<dbReference type="AlphaFoldDB" id="A0A8D8D621"/>
<proteinExistence type="predicted"/>
<accession>A0A8D8D621</accession>
<protein>
    <submittedName>
        <fullName evidence="2">(northern house mosquito) hypothetical protein</fullName>
    </submittedName>
</protein>
<feature type="region of interest" description="Disordered" evidence="1">
    <location>
        <begin position="1"/>
        <end position="120"/>
    </location>
</feature>
<name>A0A8D8D621_CULPI</name>
<reference evidence="2" key="1">
    <citation type="submission" date="2021-05" db="EMBL/GenBank/DDBJ databases">
        <authorList>
            <person name="Alioto T."/>
            <person name="Alioto T."/>
            <person name="Gomez Garrido J."/>
        </authorList>
    </citation>
    <scope>NUCLEOTIDE SEQUENCE</scope>
</reference>
<evidence type="ECO:0000313" key="2">
    <source>
        <dbReference type="EMBL" id="CAG6504949.1"/>
    </source>
</evidence>
<organism evidence="2">
    <name type="scientific">Culex pipiens</name>
    <name type="common">House mosquito</name>
    <dbReference type="NCBI Taxonomy" id="7175"/>
    <lineage>
        <taxon>Eukaryota</taxon>
        <taxon>Metazoa</taxon>
        <taxon>Ecdysozoa</taxon>
        <taxon>Arthropoda</taxon>
        <taxon>Hexapoda</taxon>
        <taxon>Insecta</taxon>
        <taxon>Pterygota</taxon>
        <taxon>Neoptera</taxon>
        <taxon>Endopterygota</taxon>
        <taxon>Diptera</taxon>
        <taxon>Nematocera</taxon>
        <taxon>Culicoidea</taxon>
        <taxon>Culicidae</taxon>
        <taxon>Culicinae</taxon>
        <taxon>Culicini</taxon>
        <taxon>Culex</taxon>
        <taxon>Culex</taxon>
    </lineage>
</organism>
<dbReference type="EMBL" id="HBUE01150626">
    <property type="protein sequence ID" value="CAG6504949.1"/>
    <property type="molecule type" value="Transcribed_RNA"/>
</dbReference>
<feature type="compositionally biased region" description="Basic and acidic residues" evidence="1">
    <location>
        <begin position="96"/>
        <end position="111"/>
    </location>
</feature>
<sequence>MDQGGQPGPHQGSVDKGGGRQSGRAGHQVRPEKVDPNRPTSARPHRQAVPRTMAQPPQSEHQKDGVDRGGGQHHLPGAPPVGQPVGQDRQAAARSDGQRHQEPLELDDATKVRRSGGDAT</sequence>